<protein>
    <submittedName>
        <fullName evidence="2">Recombinase family protein</fullName>
    </submittedName>
</protein>
<evidence type="ECO:0000313" key="2">
    <source>
        <dbReference type="EMBL" id="MDN4611800.1"/>
    </source>
</evidence>
<evidence type="ECO:0000313" key="3">
    <source>
        <dbReference type="Proteomes" id="UP001174209"/>
    </source>
</evidence>
<gene>
    <name evidence="2" type="ORF">P5G52_13100</name>
</gene>
<feature type="domain" description="Resolvase/invertase-type recombinase catalytic" evidence="1">
    <location>
        <begin position="18"/>
        <end position="120"/>
    </location>
</feature>
<dbReference type="SMART" id="SM00857">
    <property type="entry name" value="Resolvase"/>
    <property type="match status" value="1"/>
</dbReference>
<dbReference type="Gene3D" id="3.40.50.1390">
    <property type="entry name" value="Resolvase, N-terminal catalytic domain"/>
    <property type="match status" value="1"/>
</dbReference>
<keyword evidence="3" id="KW-1185">Reference proteome</keyword>
<name>A0ABT8K2Y4_9MICC</name>
<comment type="caution">
    <text evidence="2">The sequence shown here is derived from an EMBL/GenBank/DDBJ whole genome shotgun (WGS) entry which is preliminary data.</text>
</comment>
<dbReference type="Proteomes" id="UP001174209">
    <property type="component" value="Unassembled WGS sequence"/>
</dbReference>
<dbReference type="Pfam" id="PF00239">
    <property type="entry name" value="Resolvase"/>
    <property type="match status" value="1"/>
</dbReference>
<sequence>MRIVAPEVDRRTELPLSLSSVQWLTHENQPSIVIVLHLQWIAPRSATRVDEASGSATPGGTLVVWQLDRLGRSIRHLIDQLTALQDKGVGFKSLQETVDTTSPGGRLVFPVFAAQLVGKNMDWFVHSGRRR</sequence>
<dbReference type="InterPro" id="IPR036162">
    <property type="entry name" value="Resolvase-like_N_sf"/>
</dbReference>
<proteinExistence type="predicted"/>
<organism evidence="2 3">
    <name type="scientific">Arthrobacter burdickii</name>
    <dbReference type="NCBI Taxonomy" id="3035920"/>
    <lineage>
        <taxon>Bacteria</taxon>
        <taxon>Bacillati</taxon>
        <taxon>Actinomycetota</taxon>
        <taxon>Actinomycetes</taxon>
        <taxon>Micrococcales</taxon>
        <taxon>Micrococcaceae</taxon>
        <taxon>Arthrobacter</taxon>
    </lineage>
</organism>
<evidence type="ECO:0000259" key="1">
    <source>
        <dbReference type="SMART" id="SM00857"/>
    </source>
</evidence>
<dbReference type="EMBL" id="JAROCG010000001">
    <property type="protein sequence ID" value="MDN4611800.1"/>
    <property type="molecule type" value="Genomic_DNA"/>
</dbReference>
<dbReference type="InterPro" id="IPR006119">
    <property type="entry name" value="Resolv_N"/>
</dbReference>
<dbReference type="SUPFAM" id="SSF53041">
    <property type="entry name" value="Resolvase-like"/>
    <property type="match status" value="1"/>
</dbReference>
<accession>A0ABT8K2Y4</accession>
<dbReference type="CDD" id="cd03768">
    <property type="entry name" value="SR_ResInv"/>
    <property type="match status" value="1"/>
</dbReference>
<reference evidence="2" key="1">
    <citation type="submission" date="2023-06" db="EMBL/GenBank/DDBJ databases">
        <title>MT1 and MT2 Draft Genomes of Novel Species.</title>
        <authorList>
            <person name="Venkateswaran K."/>
        </authorList>
    </citation>
    <scope>NUCLEOTIDE SEQUENCE</scope>
    <source>
        <strain evidence="2">IIF3SC-B10</strain>
    </source>
</reference>